<dbReference type="PROSITE" id="PS00101">
    <property type="entry name" value="HEXAPEP_TRANSFERASES"/>
    <property type="match status" value="1"/>
</dbReference>
<dbReference type="PANTHER" id="PTHR23416">
    <property type="entry name" value="SIALIC ACID SYNTHASE-RELATED"/>
    <property type="match status" value="1"/>
</dbReference>
<dbReference type="GO" id="GO:0016746">
    <property type="term" value="F:acyltransferase activity"/>
    <property type="evidence" value="ECO:0007669"/>
    <property type="project" value="UniProtKB-KW"/>
</dbReference>
<evidence type="ECO:0000313" key="5">
    <source>
        <dbReference type="Proteomes" id="UP000286114"/>
    </source>
</evidence>
<dbReference type="AlphaFoldDB" id="A0A413XIU5"/>
<dbReference type="Gene3D" id="2.160.10.10">
    <property type="entry name" value="Hexapeptide repeat proteins"/>
    <property type="match status" value="1"/>
</dbReference>
<evidence type="ECO:0000256" key="1">
    <source>
        <dbReference type="ARBA" id="ARBA00022679"/>
    </source>
</evidence>
<dbReference type="InterPro" id="IPR051159">
    <property type="entry name" value="Hexapeptide_acetyltransf"/>
</dbReference>
<dbReference type="PANTHER" id="PTHR23416:SF78">
    <property type="entry name" value="LIPOPOLYSACCHARIDE BIOSYNTHESIS O-ACETYL TRANSFERASE WBBJ-RELATED"/>
    <property type="match status" value="1"/>
</dbReference>
<dbReference type="Pfam" id="PF00132">
    <property type="entry name" value="Hexapep"/>
    <property type="match status" value="1"/>
</dbReference>
<dbReference type="InterPro" id="IPR018357">
    <property type="entry name" value="Hexapep_transf_CS"/>
</dbReference>
<dbReference type="CDD" id="cd04647">
    <property type="entry name" value="LbH_MAT_like"/>
    <property type="match status" value="1"/>
</dbReference>
<keyword evidence="2" id="KW-0677">Repeat</keyword>
<comment type="caution">
    <text evidence="4">The sequence shown here is derived from an EMBL/GenBank/DDBJ whole genome shotgun (WGS) entry which is preliminary data.</text>
</comment>
<reference evidence="4 5" key="1">
    <citation type="submission" date="2018-08" db="EMBL/GenBank/DDBJ databases">
        <title>A genome reference for cultivated species of the human gut microbiota.</title>
        <authorList>
            <person name="Zou Y."/>
            <person name="Xue W."/>
            <person name="Luo G."/>
        </authorList>
    </citation>
    <scope>NUCLEOTIDE SEQUENCE [LARGE SCALE GENOMIC DNA]</scope>
    <source>
        <strain evidence="4 5">AM39-1</strain>
    </source>
</reference>
<keyword evidence="1 4" id="KW-0808">Transferase</keyword>
<evidence type="ECO:0000256" key="2">
    <source>
        <dbReference type="ARBA" id="ARBA00022737"/>
    </source>
</evidence>
<accession>A0A413XIU5</accession>
<dbReference type="InterPro" id="IPR001451">
    <property type="entry name" value="Hexapep"/>
</dbReference>
<evidence type="ECO:0000256" key="3">
    <source>
        <dbReference type="ARBA" id="ARBA00023315"/>
    </source>
</evidence>
<evidence type="ECO:0000313" key="4">
    <source>
        <dbReference type="EMBL" id="RHB77828.1"/>
    </source>
</evidence>
<gene>
    <name evidence="4" type="ORF">DW873_02320</name>
</gene>
<sequence>MVRKYFHYLTDTITCRFNRQFSLKKANMKWITYNIGDPQDNNCIKVENSTVTHTSINITGKNNRIIVRNGAKMFFGGIKIIGNDNEVVYDGCKAMINVFMKGNGCKITVGRGSLIDESTSIVLMGQGNRVEIGEECMFAEKVEIWASDTHLITDLQGNPLNPSKPVVIGKHVWLGKGVNVMKGVTIGEHTTVGLGSIVTKDLPPHCIAAGSPAKVVRTGTDWHLGHTNI</sequence>
<keyword evidence="3 4" id="KW-0012">Acyltransferase</keyword>
<protein>
    <submittedName>
        <fullName evidence="4">Acyltransferase</fullName>
    </submittedName>
</protein>
<organism evidence="4 5">
    <name type="scientific">Bacteroides uniformis</name>
    <dbReference type="NCBI Taxonomy" id="820"/>
    <lineage>
        <taxon>Bacteria</taxon>
        <taxon>Pseudomonadati</taxon>
        <taxon>Bacteroidota</taxon>
        <taxon>Bacteroidia</taxon>
        <taxon>Bacteroidales</taxon>
        <taxon>Bacteroidaceae</taxon>
        <taxon>Bacteroides</taxon>
    </lineage>
</organism>
<name>A0A413XIU5_BACUN</name>
<dbReference type="Proteomes" id="UP000286114">
    <property type="component" value="Unassembled WGS sequence"/>
</dbReference>
<proteinExistence type="predicted"/>
<dbReference type="EMBL" id="QSHA01000001">
    <property type="protein sequence ID" value="RHB77828.1"/>
    <property type="molecule type" value="Genomic_DNA"/>
</dbReference>
<dbReference type="SUPFAM" id="SSF51161">
    <property type="entry name" value="Trimeric LpxA-like enzymes"/>
    <property type="match status" value="1"/>
</dbReference>
<dbReference type="InterPro" id="IPR011004">
    <property type="entry name" value="Trimer_LpxA-like_sf"/>
</dbReference>